<keyword evidence="1" id="KW-0812">Transmembrane</keyword>
<evidence type="ECO:0000313" key="2">
    <source>
        <dbReference type="Proteomes" id="UP000095280"/>
    </source>
</evidence>
<reference evidence="3" key="1">
    <citation type="submission" date="2016-11" db="UniProtKB">
        <authorList>
            <consortium name="WormBaseParasite"/>
        </authorList>
    </citation>
    <scope>IDENTIFICATION</scope>
</reference>
<name>A0A1I8JS94_9PLAT</name>
<dbReference type="WBParaSite" id="snap_masked-unitig_42388-processed-gene-0.0-mRNA-1">
    <property type="protein sequence ID" value="snap_masked-unitig_42388-processed-gene-0.0-mRNA-1"/>
    <property type="gene ID" value="snap_masked-unitig_42388-processed-gene-0.0"/>
</dbReference>
<organism evidence="2 3">
    <name type="scientific">Macrostomum lignano</name>
    <dbReference type="NCBI Taxonomy" id="282301"/>
    <lineage>
        <taxon>Eukaryota</taxon>
        <taxon>Metazoa</taxon>
        <taxon>Spiralia</taxon>
        <taxon>Lophotrochozoa</taxon>
        <taxon>Platyhelminthes</taxon>
        <taxon>Rhabditophora</taxon>
        <taxon>Macrostomorpha</taxon>
        <taxon>Macrostomida</taxon>
        <taxon>Macrostomidae</taxon>
        <taxon>Macrostomum</taxon>
    </lineage>
</organism>
<keyword evidence="1" id="KW-1133">Transmembrane helix</keyword>
<proteinExistence type="predicted"/>
<sequence length="296" mass="32848">MANITGSAAGILIGFLECWLVIYMVCVVPSLLIGQLIVVIIWFADSNIVEVYTGEQNSNFETITLNLPADPGGMLPVSITDPISTLARTGNRTFTITDKNDNTSSVTFTAGGSGIPDAARRRCRPFRQPHWRLRAAGAAVLLREFPVVPRCPQRRVPLRRVQEVDCRSRGRVALRRWRCLAKQPCPRAGHGERALMSLVVETKQGPAEGRGRAVEGCLQDQYCRLQQRHHCTSNYEVGCYNKVFQLVETYASLNDFFYALAGLLGLELLLIVGALLVYCAKRQADDGRNRRLTVQG</sequence>
<keyword evidence="1" id="KW-0472">Membrane</keyword>
<feature type="transmembrane region" description="Helical" evidence="1">
    <location>
        <begin position="256"/>
        <end position="280"/>
    </location>
</feature>
<protein>
    <submittedName>
        <fullName evidence="3">Tetraspanin</fullName>
    </submittedName>
</protein>
<dbReference type="Proteomes" id="UP000095280">
    <property type="component" value="Unplaced"/>
</dbReference>
<keyword evidence="2" id="KW-1185">Reference proteome</keyword>
<dbReference type="AlphaFoldDB" id="A0A1I8JS94"/>
<accession>A0A1I8JS94</accession>
<feature type="transmembrane region" description="Helical" evidence="1">
    <location>
        <begin position="20"/>
        <end position="44"/>
    </location>
</feature>
<evidence type="ECO:0000256" key="1">
    <source>
        <dbReference type="SAM" id="Phobius"/>
    </source>
</evidence>
<evidence type="ECO:0000313" key="3">
    <source>
        <dbReference type="WBParaSite" id="snap_masked-unitig_42388-processed-gene-0.0-mRNA-1"/>
    </source>
</evidence>